<dbReference type="HAMAP" id="MF_01930">
    <property type="entry name" value="PurN"/>
    <property type="match status" value="1"/>
</dbReference>
<reference evidence="6 7" key="1">
    <citation type="journal article" date="2017" name="DNA Res.">
        <title>Complete genome sequence and expression profile of the commercial lytic enzyme producer Lysobacter enzymogenes M497-1.</title>
        <authorList>
            <person name="Takami H."/>
            <person name="Toyoda A."/>
            <person name="Uchiyama I."/>
            <person name="Itoh T."/>
            <person name="Takaki Y."/>
            <person name="Arai W."/>
            <person name="Nishi S."/>
            <person name="Kawai M."/>
            <person name="Shinya K."/>
            <person name="Ikeda H."/>
        </authorList>
    </citation>
    <scope>NUCLEOTIDE SEQUENCE [LARGE SCALE GENOMIC DNA]</scope>
    <source>
        <strain evidence="6 7">M497-1</strain>
    </source>
</reference>
<evidence type="ECO:0000256" key="2">
    <source>
        <dbReference type="ARBA" id="ARBA00022679"/>
    </source>
</evidence>
<evidence type="ECO:0000313" key="7">
    <source>
        <dbReference type="Proteomes" id="UP000218824"/>
    </source>
</evidence>
<dbReference type="Gene3D" id="3.40.50.170">
    <property type="entry name" value="Formyl transferase, N-terminal domain"/>
    <property type="match status" value="1"/>
</dbReference>
<dbReference type="GO" id="GO:0005829">
    <property type="term" value="C:cytosol"/>
    <property type="evidence" value="ECO:0007669"/>
    <property type="project" value="TreeGrafter"/>
</dbReference>
<dbReference type="GeneID" id="83065522"/>
<evidence type="ECO:0000313" key="6">
    <source>
        <dbReference type="EMBL" id="BAV99202.1"/>
    </source>
</evidence>
<feature type="binding site" evidence="4">
    <location>
        <begin position="16"/>
        <end position="18"/>
    </location>
    <ligand>
        <name>N(1)-(5-phospho-beta-D-ribosyl)glycinamide</name>
        <dbReference type="ChEBI" id="CHEBI:143788"/>
    </ligand>
</feature>
<feature type="binding site" evidence="4">
    <location>
        <begin position="92"/>
        <end position="95"/>
    </location>
    <ligand>
        <name>(6R)-10-formyltetrahydrofolate</name>
        <dbReference type="ChEBI" id="CHEBI:195366"/>
    </ligand>
</feature>
<dbReference type="RefSeq" id="WP_074864101.1">
    <property type="nucleotide sequence ID" value="NZ_AP014940.1"/>
</dbReference>
<comment type="pathway">
    <text evidence="1 4">Purine metabolism; IMP biosynthesis via de novo pathway; N(2)-formyl-N(1)-(5-phospho-D-ribosyl)glycinamide from N(1)-(5-phospho-D-ribosyl)glycinamide (10-formyl THF route): step 1/1.</text>
</comment>
<feature type="binding site" evidence="4">
    <location>
        <position position="109"/>
    </location>
    <ligand>
        <name>(6R)-10-formyltetrahydrofolate</name>
        <dbReference type="ChEBI" id="CHEBI:195366"/>
    </ligand>
</feature>
<feature type="domain" description="Formyl transferase N-terminal" evidence="5">
    <location>
        <begin position="7"/>
        <end position="183"/>
    </location>
</feature>
<comment type="similarity">
    <text evidence="4">Belongs to the GART family.</text>
</comment>
<evidence type="ECO:0000256" key="4">
    <source>
        <dbReference type="HAMAP-Rule" id="MF_01930"/>
    </source>
</evidence>
<dbReference type="GO" id="GO:0004644">
    <property type="term" value="F:phosphoribosylglycinamide formyltransferase activity"/>
    <property type="evidence" value="ECO:0007669"/>
    <property type="project" value="UniProtKB-UniRule"/>
</dbReference>
<organism evidence="6 7">
    <name type="scientific">Lysobacter enzymogenes</name>
    <dbReference type="NCBI Taxonomy" id="69"/>
    <lineage>
        <taxon>Bacteria</taxon>
        <taxon>Pseudomonadati</taxon>
        <taxon>Pseudomonadota</taxon>
        <taxon>Gammaproteobacteria</taxon>
        <taxon>Lysobacterales</taxon>
        <taxon>Lysobacteraceae</taxon>
        <taxon>Lysobacter</taxon>
    </lineage>
</organism>
<dbReference type="AlphaFoldDB" id="A0AAU9AJ59"/>
<dbReference type="PANTHER" id="PTHR43369">
    <property type="entry name" value="PHOSPHORIBOSYLGLYCINAMIDE FORMYLTRANSFERASE"/>
    <property type="match status" value="1"/>
</dbReference>
<dbReference type="Pfam" id="PF00551">
    <property type="entry name" value="Formyl_trans_N"/>
    <property type="match status" value="1"/>
</dbReference>
<name>A0AAU9AJ59_LYSEN</name>
<comment type="function">
    <text evidence="4">Catalyzes the transfer of a formyl group from 10-formyltetrahydrofolate to 5-phospho-ribosyl-glycinamide (GAR), producing 5-phospho-ribosyl-N-formylglycinamide (FGAR) and tetrahydrofolate.</text>
</comment>
<proteinExistence type="inferred from homology"/>
<dbReference type="EC" id="2.1.2.2" evidence="4"/>
<evidence type="ECO:0000259" key="5">
    <source>
        <dbReference type="Pfam" id="PF00551"/>
    </source>
</evidence>
<dbReference type="InterPro" id="IPR004607">
    <property type="entry name" value="GART"/>
</dbReference>
<dbReference type="GO" id="GO:0006189">
    <property type="term" value="P:'de novo' IMP biosynthetic process"/>
    <property type="evidence" value="ECO:0007669"/>
    <property type="project" value="UniProtKB-UniRule"/>
</dbReference>
<dbReference type="NCBIfam" id="TIGR00639">
    <property type="entry name" value="PurN"/>
    <property type="match status" value="1"/>
</dbReference>
<dbReference type="InterPro" id="IPR036477">
    <property type="entry name" value="Formyl_transf_N_sf"/>
</dbReference>
<evidence type="ECO:0000256" key="1">
    <source>
        <dbReference type="ARBA" id="ARBA00005054"/>
    </source>
</evidence>
<dbReference type="PANTHER" id="PTHR43369:SF2">
    <property type="entry name" value="PHOSPHORIBOSYLGLYCINAMIDE FORMYLTRANSFERASE"/>
    <property type="match status" value="1"/>
</dbReference>
<comment type="catalytic activity">
    <reaction evidence="4">
        <text>N(1)-(5-phospho-beta-D-ribosyl)glycinamide + (6R)-10-formyltetrahydrofolate = N(2)-formyl-N(1)-(5-phospho-beta-D-ribosyl)glycinamide + (6S)-5,6,7,8-tetrahydrofolate + H(+)</text>
        <dbReference type="Rhea" id="RHEA:15053"/>
        <dbReference type="ChEBI" id="CHEBI:15378"/>
        <dbReference type="ChEBI" id="CHEBI:57453"/>
        <dbReference type="ChEBI" id="CHEBI:143788"/>
        <dbReference type="ChEBI" id="CHEBI:147286"/>
        <dbReference type="ChEBI" id="CHEBI:195366"/>
        <dbReference type="EC" id="2.1.2.2"/>
    </reaction>
</comment>
<dbReference type="EMBL" id="AP014940">
    <property type="protein sequence ID" value="BAV99202.1"/>
    <property type="molecule type" value="Genomic_DNA"/>
</dbReference>
<keyword evidence="2 4" id="KW-0808">Transferase</keyword>
<dbReference type="KEGG" id="lem:LEN_3715"/>
<accession>A0AAU9AJ59</accession>
<feature type="binding site" evidence="4">
    <location>
        <position position="67"/>
    </location>
    <ligand>
        <name>(6R)-10-formyltetrahydrofolate</name>
        <dbReference type="ChEBI" id="CHEBI:195366"/>
    </ligand>
</feature>
<protein>
    <recommendedName>
        <fullName evidence="4">Phosphoribosylglycinamide formyltransferase</fullName>
        <ecNumber evidence="4">2.1.2.2</ecNumber>
    </recommendedName>
    <alternativeName>
        <fullName evidence="4">5'-phosphoribosylglycinamide transformylase</fullName>
    </alternativeName>
    <alternativeName>
        <fullName evidence="4">GAR transformylase</fullName>
        <shortName evidence="4">GART</shortName>
    </alternativeName>
</protein>
<feature type="active site" description="Proton donor" evidence="4">
    <location>
        <position position="111"/>
    </location>
</feature>
<evidence type="ECO:0000256" key="3">
    <source>
        <dbReference type="ARBA" id="ARBA00022755"/>
    </source>
</evidence>
<sequence>MPQPLPRIAVLASGRGSNLQAVLDAIAAGTLAGDVVGVFSDKPGAAALQRVAPALRWSAAAKGYPSREAFDADLADAVAAVRPDWVLCAGYLRILGDAFVERFRGRTINIHPSLLPKYRGLHTHARAIESGDGEHGASVHFVIPELDAGAVIAQAVVPVNAGDTPELLAERVLGVEHPLLLAVMRLAVSGRLAEHGATVQVDGHPLFTPLRLDFAGRLSDPASGVAA</sequence>
<dbReference type="Proteomes" id="UP000218824">
    <property type="component" value="Chromosome"/>
</dbReference>
<dbReference type="CDD" id="cd08645">
    <property type="entry name" value="FMT_core_GART"/>
    <property type="match status" value="1"/>
</dbReference>
<keyword evidence="3 4" id="KW-0658">Purine biosynthesis</keyword>
<dbReference type="InterPro" id="IPR002376">
    <property type="entry name" value="Formyl_transf_N"/>
</dbReference>
<feature type="site" description="Raises pKa of active site His" evidence="4">
    <location>
        <position position="147"/>
    </location>
</feature>
<gene>
    <name evidence="4 6" type="primary">purN</name>
    <name evidence="6" type="ORF">LEN_3715</name>
</gene>
<dbReference type="SUPFAM" id="SSF53328">
    <property type="entry name" value="Formyltransferase"/>
    <property type="match status" value="1"/>
</dbReference>